<feature type="transmembrane region" description="Helical" evidence="7">
    <location>
        <begin position="14"/>
        <end position="34"/>
    </location>
</feature>
<dbReference type="EMBL" id="LAZR01001397">
    <property type="protein sequence ID" value="KKN45318.1"/>
    <property type="molecule type" value="Genomic_DNA"/>
</dbReference>
<dbReference type="GO" id="GO:0016020">
    <property type="term" value="C:membrane"/>
    <property type="evidence" value="ECO:0007669"/>
    <property type="project" value="UniProtKB-SubCell"/>
</dbReference>
<dbReference type="AlphaFoldDB" id="A0A0F9TVD7"/>
<evidence type="ECO:0000256" key="1">
    <source>
        <dbReference type="ARBA" id="ARBA00004141"/>
    </source>
</evidence>
<reference evidence="9" key="1">
    <citation type="journal article" date="2015" name="Nature">
        <title>Complex archaea that bridge the gap between prokaryotes and eukaryotes.</title>
        <authorList>
            <person name="Spang A."/>
            <person name="Saw J.H."/>
            <person name="Jorgensen S.L."/>
            <person name="Zaremba-Niedzwiedzka K."/>
            <person name="Martijn J."/>
            <person name="Lind A.E."/>
            <person name="van Eijk R."/>
            <person name="Schleper C."/>
            <person name="Guy L."/>
            <person name="Ettema T.J."/>
        </authorList>
    </citation>
    <scope>NUCLEOTIDE SEQUENCE</scope>
</reference>
<sequence length="233" mass="26380">MFIPLKDENPTSRFPYVTVFFIALNILIFAYQFFSPQGLQYYVFKMGAIPYEITHFTTVSFVSSESQEPVSRLLPPLALIASMFLHGGFLHLFGNMLYLWIFGNNIEDFLGPFRFILFYLLSGVGASLIHIVFHPNSQVPMIGASGAIAGVLGAYLILYPRARVSTFVFLFFFIRILPIPAFFLLGFWFILQVMNVGLGGGVAWFAHIGGFLIGIALVKIYTRKKRKVKSWIH</sequence>
<dbReference type="PANTHER" id="PTHR43731:SF14">
    <property type="entry name" value="PRESENILIN-ASSOCIATED RHOMBOID-LIKE PROTEIN, MITOCHONDRIAL"/>
    <property type="match status" value="1"/>
</dbReference>
<feature type="transmembrane region" description="Helical" evidence="7">
    <location>
        <begin position="202"/>
        <end position="221"/>
    </location>
</feature>
<keyword evidence="5 7" id="KW-1133">Transmembrane helix</keyword>
<dbReference type="Pfam" id="PF01694">
    <property type="entry name" value="Rhomboid"/>
    <property type="match status" value="1"/>
</dbReference>
<evidence type="ECO:0000256" key="3">
    <source>
        <dbReference type="ARBA" id="ARBA00022692"/>
    </source>
</evidence>
<dbReference type="Gene3D" id="1.20.1540.10">
    <property type="entry name" value="Rhomboid-like"/>
    <property type="match status" value="1"/>
</dbReference>
<dbReference type="InterPro" id="IPR035952">
    <property type="entry name" value="Rhomboid-like_sf"/>
</dbReference>
<name>A0A0F9TVD7_9ZZZZ</name>
<evidence type="ECO:0000256" key="6">
    <source>
        <dbReference type="ARBA" id="ARBA00023136"/>
    </source>
</evidence>
<comment type="subcellular location">
    <subcellularLocation>
        <location evidence="1">Membrane</location>
        <topology evidence="1">Multi-pass membrane protein</topology>
    </subcellularLocation>
</comment>
<feature type="transmembrane region" description="Helical" evidence="7">
    <location>
        <begin position="139"/>
        <end position="159"/>
    </location>
</feature>
<keyword evidence="3 7" id="KW-0812">Transmembrane</keyword>
<keyword evidence="4" id="KW-0378">Hydrolase</keyword>
<keyword evidence="6 7" id="KW-0472">Membrane</keyword>
<accession>A0A0F9TVD7</accession>
<dbReference type="InterPro" id="IPR050925">
    <property type="entry name" value="Rhomboid_protease_S54"/>
</dbReference>
<feature type="transmembrane region" description="Helical" evidence="7">
    <location>
        <begin position="77"/>
        <end position="101"/>
    </location>
</feature>
<proteinExistence type="inferred from homology"/>
<evidence type="ECO:0000256" key="4">
    <source>
        <dbReference type="ARBA" id="ARBA00022801"/>
    </source>
</evidence>
<evidence type="ECO:0000259" key="8">
    <source>
        <dbReference type="Pfam" id="PF01694"/>
    </source>
</evidence>
<feature type="domain" description="Peptidase S54 rhomboid" evidence="8">
    <location>
        <begin position="79"/>
        <end position="222"/>
    </location>
</feature>
<evidence type="ECO:0000313" key="9">
    <source>
        <dbReference type="EMBL" id="KKN45318.1"/>
    </source>
</evidence>
<gene>
    <name evidence="9" type="ORF">LCGC14_0684280</name>
</gene>
<protein>
    <recommendedName>
        <fullName evidence="8">Peptidase S54 rhomboid domain-containing protein</fullName>
    </recommendedName>
</protein>
<evidence type="ECO:0000256" key="5">
    <source>
        <dbReference type="ARBA" id="ARBA00022989"/>
    </source>
</evidence>
<comment type="caution">
    <text evidence="9">The sequence shown here is derived from an EMBL/GenBank/DDBJ whole genome shotgun (WGS) entry which is preliminary data.</text>
</comment>
<feature type="transmembrane region" description="Helical" evidence="7">
    <location>
        <begin position="166"/>
        <end position="190"/>
    </location>
</feature>
<dbReference type="SUPFAM" id="SSF144091">
    <property type="entry name" value="Rhomboid-like"/>
    <property type="match status" value="1"/>
</dbReference>
<feature type="transmembrane region" description="Helical" evidence="7">
    <location>
        <begin position="113"/>
        <end position="133"/>
    </location>
</feature>
<evidence type="ECO:0000256" key="7">
    <source>
        <dbReference type="SAM" id="Phobius"/>
    </source>
</evidence>
<organism evidence="9">
    <name type="scientific">marine sediment metagenome</name>
    <dbReference type="NCBI Taxonomy" id="412755"/>
    <lineage>
        <taxon>unclassified sequences</taxon>
        <taxon>metagenomes</taxon>
        <taxon>ecological metagenomes</taxon>
    </lineage>
</organism>
<evidence type="ECO:0000256" key="2">
    <source>
        <dbReference type="ARBA" id="ARBA00009045"/>
    </source>
</evidence>
<dbReference type="InterPro" id="IPR022764">
    <property type="entry name" value="Peptidase_S54_rhomboid_dom"/>
</dbReference>
<dbReference type="GO" id="GO:0004252">
    <property type="term" value="F:serine-type endopeptidase activity"/>
    <property type="evidence" value="ECO:0007669"/>
    <property type="project" value="InterPro"/>
</dbReference>
<comment type="similarity">
    <text evidence="2">Belongs to the peptidase S54 family.</text>
</comment>
<dbReference type="PANTHER" id="PTHR43731">
    <property type="entry name" value="RHOMBOID PROTEASE"/>
    <property type="match status" value="1"/>
</dbReference>
<dbReference type="FunFam" id="1.20.1540.10:FF:000027">
    <property type="entry name" value="Rhomboid family intramembrane serine protease"/>
    <property type="match status" value="1"/>
</dbReference>